<gene>
    <name evidence="2" type="ORF">FRACYDRAFT_237486</name>
</gene>
<organism evidence="2 3">
    <name type="scientific">Fragilariopsis cylindrus CCMP1102</name>
    <dbReference type="NCBI Taxonomy" id="635003"/>
    <lineage>
        <taxon>Eukaryota</taxon>
        <taxon>Sar</taxon>
        <taxon>Stramenopiles</taxon>
        <taxon>Ochrophyta</taxon>
        <taxon>Bacillariophyta</taxon>
        <taxon>Bacillariophyceae</taxon>
        <taxon>Bacillariophycidae</taxon>
        <taxon>Bacillariales</taxon>
        <taxon>Bacillariaceae</taxon>
        <taxon>Fragilariopsis</taxon>
    </lineage>
</organism>
<keyword evidence="1" id="KW-0472">Membrane</keyword>
<sequence>MRLWQASNIAPILPEWGCFCACIRRSIILSLQACVYSLTTQVNLRPIGEHQAAGLLYDYSRYHYLITNFVCLLYLKGKFMILLILKLLIKSMVLIEENDIDDEIFSLGGFAVPENVIGSPFEGIEGTVCGYCIATIGALTQLLDVILLALNFDVHTCGRGKDRANNLSLLRKTDSAGLFNRTVDNNDVTIIKIGFLIVVQTICMSRMSRMG</sequence>
<protein>
    <submittedName>
        <fullName evidence="2">Uncharacterized protein</fullName>
    </submittedName>
</protein>
<evidence type="ECO:0000313" key="3">
    <source>
        <dbReference type="Proteomes" id="UP000095751"/>
    </source>
</evidence>
<evidence type="ECO:0000256" key="1">
    <source>
        <dbReference type="SAM" id="Phobius"/>
    </source>
</evidence>
<dbReference type="EMBL" id="KV784356">
    <property type="protein sequence ID" value="OEU19195.1"/>
    <property type="molecule type" value="Genomic_DNA"/>
</dbReference>
<proteinExistence type="predicted"/>
<keyword evidence="1" id="KW-0812">Transmembrane</keyword>
<dbReference type="InParanoid" id="A0A1E7FM94"/>
<reference evidence="2 3" key="1">
    <citation type="submission" date="2016-09" db="EMBL/GenBank/DDBJ databases">
        <title>Extensive genetic diversity and differential bi-allelic expression allows diatom success in the polar Southern Ocean.</title>
        <authorList>
            <consortium name="DOE Joint Genome Institute"/>
            <person name="Mock T."/>
            <person name="Otillar R.P."/>
            <person name="Strauss J."/>
            <person name="Dupont C."/>
            <person name="Frickenhaus S."/>
            <person name="Maumus F."/>
            <person name="Mcmullan M."/>
            <person name="Sanges R."/>
            <person name="Schmutz J."/>
            <person name="Toseland A."/>
            <person name="Valas R."/>
            <person name="Veluchamy A."/>
            <person name="Ward B.J."/>
            <person name="Allen A."/>
            <person name="Barry K."/>
            <person name="Falciatore A."/>
            <person name="Ferrante M."/>
            <person name="Fortunato A.E."/>
            <person name="Gloeckner G."/>
            <person name="Gruber A."/>
            <person name="Hipkin R."/>
            <person name="Janech M."/>
            <person name="Kroth P."/>
            <person name="Leese F."/>
            <person name="Lindquist E."/>
            <person name="Lyon B.R."/>
            <person name="Martin J."/>
            <person name="Mayer C."/>
            <person name="Parker M."/>
            <person name="Quesneville H."/>
            <person name="Raymond J."/>
            <person name="Uhlig C."/>
            <person name="Valentin K.U."/>
            <person name="Worden A.Z."/>
            <person name="Armbrust E.V."/>
            <person name="Bowler C."/>
            <person name="Green B."/>
            <person name="Moulton V."/>
            <person name="Van Oosterhout C."/>
            <person name="Grigoriev I."/>
        </authorList>
    </citation>
    <scope>NUCLEOTIDE SEQUENCE [LARGE SCALE GENOMIC DNA]</scope>
    <source>
        <strain evidence="2 3">CCMP1102</strain>
    </source>
</reference>
<accession>A0A1E7FM94</accession>
<keyword evidence="3" id="KW-1185">Reference proteome</keyword>
<evidence type="ECO:0000313" key="2">
    <source>
        <dbReference type="EMBL" id="OEU19195.1"/>
    </source>
</evidence>
<dbReference type="KEGG" id="fcy:FRACYDRAFT_237486"/>
<dbReference type="AlphaFoldDB" id="A0A1E7FM94"/>
<name>A0A1E7FM94_9STRA</name>
<feature type="transmembrane region" description="Helical" evidence="1">
    <location>
        <begin position="62"/>
        <end position="85"/>
    </location>
</feature>
<dbReference type="Proteomes" id="UP000095751">
    <property type="component" value="Unassembled WGS sequence"/>
</dbReference>
<keyword evidence="1" id="KW-1133">Transmembrane helix</keyword>